<proteinExistence type="predicted"/>
<dbReference type="PANTHER" id="PTHR19303:SF73">
    <property type="entry name" value="PROTEIN PDC2"/>
    <property type="match status" value="1"/>
</dbReference>
<dbReference type="EMBL" id="AFYH01165980">
    <property type="status" value="NOT_ANNOTATED_CDS"/>
    <property type="molecule type" value="Genomic_DNA"/>
</dbReference>
<dbReference type="Gene3D" id="1.10.10.60">
    <property type="entry name" value="Homeodomain-like"/>
    <property type="match status" value="1"/>
</dbReference>
<sequence>HKEVEDTLHMWFKSARNNIRLSGPIFAAKAEKLAADLGNENFTIERFKKRWNVVSKSVCGGSGTVDSTVADDSITSKLPALLKDYEPKNIYNTDGTGLFYKLLPNKTVAIKGENCHGRKHSKERITIMVAANLDSSDKLKLLVIGKSQKSRCFKNVKSLPVDYKANTQAWVTSDIFSEWVKKFDRKMECQKRKVLLFIDNCPAHPTIATLMATTVIVLPPNSTSKLQPVDQGVIKSFKQNYRCLLLKHIIACFELREDAEINLLQGIGFAHHSWRKVTMRCISSCFASAGFCIRETNEETENFLYLVESWKIIQVNMALSSDLTAEDYIDMDKNVVNSAQLMEAEIIAAIKAQDSISGDMESESDEDYEPEEPKLSSVAEATHFLEVLNQFINAESEVSDTIYNNIAELSDYILLCKAD</sequence>
<dbReference type="OMA" id="CIANAIA"/>
<dbReference type="GO" id="GO:0005634">
    <property type="term" value="C:nucleus"/>
    <property type="evidence" value="ECO:0007669"/>
    <property type="project" value="TreeGrafter"/>
</dbReference>
<organism evidence="2 3">
    <name type="scientific">Latimeria chalumnae</name>
    <name type="common">Coelacanth</name>
    <dbReference type="NCBI Taxonomy" id="7897"/>
    <lineage>
        <taxon>Eukaryota</taxon>
        <taxon>Metazoa</taxon>
        <taxon>Chordata</taxon>
        <taxon>Craniata</taxon>
        <taxon>Vertebrata</taxon>
        <taxon>Euteleostomi</taxon>
        <taxon>Coelacanthiformes</taxon>
        <taxon>Coelacanthidae</taxon>
        <taxon>Latimeria</taxon>
    </lineage>
</organism>
<reference evidence="2" key="2">
    <citation type="submission" date="2025-08" db="UniProtKB">
        <authorList>
            <consortium name="Ensembl"/>
        </authorList>
    </citation>
    <scope>IDENTIFICATION</scope>
</reference>
<reference evidence="2" key="3">
    <citation type="submission" date="2025-09" db="UniProtKB">
        <authorList>
            <consortium name="Ensembl"/>
        </authorList>
    </citation>
    <scope>IDENTIFICATION</scope>
</reference>
<evidence type="ECO:0000313" key="2">
    <source>
        <dbReference type="Ensembl" id="ENSLACP00000011420.1"/>
    </source>
</evidence>
<dbReference type="InterPro" id="IPR004875">
    <property type="entry name" value="DDE_SF_endonuclease_dom"/>
</dbReference>
<protein>
    <recommendedName>
        <fullName evidence="1">DDE-1 domain-containing protein</fullName>
    </recommendedName>
</protein>
<evidence type="ECO:0000259" key="1">
    <source>
        <dbReference type="Pfam" id="PF03184"/>
    </source>
</evidence>
<dbReference type="PANTHER" id="PTHR19303">
    <property type="entry name" value="TRANSPOSON"/>
    <property type="match status" value="1"/>
</dbReference>
<dbReference type="InterPro" id="IPR050863">
    <property type="entry name" value="CenT-Element_Derived"/>
</dbReference>
<accession>H3AP49</accession>
<name>H3AP49_LATCH</name>
<dbReference type="InParanoid" id="H3AP49"/>
<dbReference type="AlphaFoldDB" id="H3AP49"/>
<feature type="domain" description="DDE-1" evidence="1">
    <location>
        <begin position="122"/>
        <end position="286"/>
    </location>
</feature>
<dbReference type="eggNOG" id="KOG3105">
    <property type="taxonomic scope" value="Eukaryota"/>
</dbReference>
<dbReference type="GeneTree" id="ENSGT00940000164756"/>
<dbReference type="Ensembl" id="ENSLACT00000011506.1">
    <property type="protein sequence ID" value="ENSLACP00000011420.1"/>
    <property type="gene ID" value="ENSLACG00000010047.1"/>
</dbReference>
<dbReference type="Pfam" id="PF03184">
    <property type="entry name" value="DDE_1"/>
    <property type="match status" value="1"/>
</dbReference>
<dbReference type="HOGENOM" id="CLU_018294_0_4_1"/>
<dbReference type="GO" id="GO:0003677">
    <property type="term" value="F:DNA binding"/>
    <property type="evidence" value="ECO:0007669"/>
    <property type="project" value="TreeGrafter"/>
</dbReference>
<dbReference type="Proteomes" id="UP000008672">
    <property type="component" value="Unassembled WGS sequence"/>
</dbReference>
<evidence type="ECO:0000313" key="3">
    <source>
        <dbReference type="Proteomes" id="UP000008672"/>
    </source>
</evidence>
<reference evidence="3" key="1">
    <citation type="submission" date="2011-08" db="EMBL/GenBank/DDBJ databases">
        <title>The draft genome of Latimeria chalumnae.</title>
        <authorList>
            <person name="Di Palma F."/>
            <person name="Alfoldi J."/>
            <person name="Johnson J."/>
            <person name="Berlin A."/>
            <person name="Gnerre S."/>
            <person name="Jaffe D."/>
            <person name="MacCallum I."/>
            <person name="Young S."/>
            <person name="Walker B.J."/>
            <person name="Lander E."/>
            <person name="Lindblad-Toh K."/>
        </authorList>
    </citation>
    <scope>NUCLEOTIDE SEQUENCE [LARGE SCALE GENOMIC DNA]</scope>
    <source>
        <strain evidence="3">Wild caught</strain>
    </source>
</reference>
<keyword evidence="3" id="KW-1185">Reference proteome</keyword>